<evidence type="ECO:0000313" key="1">
    <source>
        <dbReference type="EMBL" id="AWL03975.1"/>
    </source>
</evidence>
<dbReference type="InterPro" id="IPR053158">
    <property type="entry name" value="CapK_Type1_Caps_Biosynth"/>
</dbReference>
<dbReference type="KEGG" id="mtim:DIR46_05665"/>
<dbReference type="Proteomes" id="UP000245820">
    <property type="component" value="Chromosome"/>
</dbReference>
<dbReference type="AlphaFoldDB" id="A0A2S2DF40"/>
<dbReference type="PANTHER" id="PTHR36932">
    <property type="entry name" value="CAPSULAR POLYSACCHARIDE BIOSYNTHESIS PROTEIN"/>
    <property type="match status" value="1"/>
</dbReference>
<dbReference type="Gene3D" id="3.40.50.12780">
    <property type="entry name" value="N-terminal domain of ligase-like"/>
    <property type="match status" value="1"/>
</dbReference>
<dbReference type="InterPro" id="IPR042099">
    <property type="entry name" value="ANL_N_sf"/>
</dbReference>
<keyword evidence="2" id="KW-1185">Reference proteome</keyword>
<sequence>MDARTLALALRSLGRLLARGLPARLLVLPRLMRNERSAAALNAYVARRARRLGVAVPPDATRLHAVPPGAFLLAKSALRQDPARHLRPRRFGSLLRNTIRTSGTSGSPLTLVQSLGAVIREEAFIQRQLRWIGWRPGQRRAWIRGDLVCDERPHDGRYWRRDPVGKLLVMSSYHLSNATIGAYVAALEAFDPTVIHAYPSSIGTIAHWLEAAGRRYGGQALRGVMTSSETLEPGVRAAVMRAFGVIVFDWYGQAERVAAIGTCEHARYHLLTDYGGVELLALPDGSSELVGTSLNNPAMPLARYRTGDTVLVGEGVDEPAPCPCGRVFPTLEAVIGRQERILTLPDGRMVARLDRVFQGSGLRLLEGQVRYHGQARFTLRVVPADGFGSRDEAALRERFLQRVPGVQVAVERVEAIPRGANGKFEFIAVDG</sequence>
<reference evidence="1 2" key="1">
    <citation type="submission" date="2018-05" db="EMBL/GenBank/DDBJ databases">
        <title>Complete genome sequence of Massilia oculi sp. nov. CCUG 43427T (=DSM 26321T), the type strain of M. oculi, and comparison with genome sequences of other Massilia strains.</title>
        <authorList>
            <person name="Zhu B."/>
        </authorList>
    </citation>
    <scope>NUCLEOTIDE SEQUENCE [LARGE SCALE GENOMIC DNA]</scope>
    <source>
        <strain evidence="1 2">CCUG 43427</strain>
    </source>
</reference>
<evidence type="ECO:0000313" key="2">
    <source>
        <dbReference type="Proteomes" id="UP000245820"/>
    </source>
</evidence>
<accession>A0A2S2DF40</accession>
<gene>
    <name evidence="1" type="ORF">DIR46_05665</name>
</gene>
<dbReference type="PANTHER" id="PTHR36932:SF1">
    <property type="entry name" value="CAPSULAR POLYSACCHARIDE BIOSYNTHESIS PROTEIN"/>
    <property type="match status" value="1"/>
</dbReference>
<dbReference type="SUPFAM" id="SSF56801">
    <property type="entry name" value="Acetyl-CoA synthetase-like"/>
    <property type="match status" value="1"/>
</dbReference>
<name>A0A2S2DF40_9BURK</name>
<dbReference type="EMBL" id="CP029343">
    <property type="protein sequence ID" value="AWL03975.1"/>
    <property type="molecule type" value="Genomic_DNA"/>
</dbReference>
<organism evidence="1 2">
    <name type="scientific">Massilia oculi</name>
    <dbReference type="NCBI Taxonomy" id="945844"/>
    <lineage>
        <taxon>Bacteria</taxon>
        <taxon>Pseudomonadati</taxon>
        <taxon>Pseudomonadota</taxon>
        <taxon>Betaproteobacteria</taxon>
        <taxon>Burkholderiales</taxon>
        <taxon>Oxalobacteraceae</taxon>
        <taxon>Telluria group</taxon>
        <taxon>Massilia</taxon>
    </lineage>
</organism>
<keyword evidence="1" id="KW-0436">Ligase</keyword>
<dbReference type="GO" id="GO:0016874">
    <property type="term" value="F:ligase activity"/>
    <property type="evidence" value="ECO:0007669"/>
    <property type="project" value="UniProtKB-KW"/>
</dbReference>
<proteinExistence type="predicted"/>
<dbReference type="RefSeq" id="WP_109344367.1">
    <property type="nucleotide sequence ID" value="NZ_CP029343.1"/>
</dbReference>
<dbReference type="OrthoDB" id="5298740at2"/>
<protein>
    <submittedName>
        <fullName evidence="1">Phenylacetate--CoA ligase family protein</fullName>
    </submittedName>
</protein>